<feature type="transmembrane region" description="Helical" evidence="1">
    <location>
        <begin position="128"/>
        <end position="146"/>
    </location>
</feature>
<dbReference type="GO" id="GO:0005886">
    <property type="term" value="C:plasma membrane"/>
    <property type="evidence" value="ECO:0007669"/>
    <property type="project" value="TreeGrafter"/>
</dbReference>
<keyword evidence="1" id="KW-1133">Transmembrane helix</keyword>
<keyword evidence="1" id="KW-0472">Membrane</keyword>
<gene>
    <name evidence="3" type="ORF">D3273_03155</name>
</gene>
<protein>
    <submittedName>
        <fullName evidence="3">DMT family transporter</fullName>
    </submittedName>
</protein>
<comment type="caution">
    <text evidence="3">The sequence shown here is derived from an EMBL/GenBank/DDBJ whole genome shotgun (WGS) entry which is preliminary data.</text>
</comment>
<dbReference type="Proteomes" id="UP000290759">
    <property type="component" value="Unassembled WGS sequence"/>
</dbReference>
<accession>A0A4V1RV56</accession>
<feature type="chain" id="PRO_5021018566" evidence="2">
    <location>
        <begin position="20"/>
        <end position="147"/>
    </location>
</feature>
<evidence type="ECO:0000256" key="2">
    <source>
        <dbReference type="SAM" id="SignalP"/>
    </source>
</evidence>
<keyword evidence="4" id="KW-1185">Reference proteome</keyword>
<dbReference type="RefSeq" id="WP_129223417.1">
    <property type="nucleotide sequence ID" value="NZ_QYBB01000002.1"/>
</dbReference>
<keyword evidence="1" id="KW-0812">Transmembrane</keyword>
<reference evidence="3 4" key="1">
    <citation type="submission" date="2018-12" db="EMBL/GenBank/DDBJ databases">
        <authorList>
            <person name="Grouzdev D.S."/>
            <person name="Krutkina M.S."/>
        </authorList>
    </citation>
    <scope>NUCLEOTIDE SEQUENCE [LARGE SCALE GENOMIC DNA]</scope>
    <source>
        <strain evidence="3 4">RmlP026</strain>
    </source>
</reference>
<name>A0A4V1RV56_9HYPH</name>
<evidence type="ECO:0000313" key="3">
    <source>
        <dbReference type="EMBL" id="RYC33484.1"/>
    </source>
</evidence>
<dbReference type="PANTHER" id="PTHR34821:SF2">
    <property type="entry name" value="INNER MEMBRANE PROTEIN YDCZ"/>
    <property type="match status" value="1"/>
</dbReference>
<dbReference type="AlphaFoldDB" id="A0A4V1RV56"/>
<feature type="transmembrane region" description="Helical" evidence="1">
    <location>
        <begin position="32"/>
        <end position="58"/>
    </location>
</feature>
<dbReference type="OrthoDB" id="7864805at2"/>
<keyword evidence="2" id="KW-0732">Signal</keyword>
<evidence type="ECO:0000256" key="1">
    <source>
        <dbReference type="SAM" id="Phobius"/>
    </source>
</evidence>
<organism evidence="3 4">
    <name type="scientific">Lichenibacterium minor</name>
    <dbReference type="NCBI Taxonomy" id="2316528"/>
    <lineage>
        <taxon>Bacteria</taxon>
        <taxon>Pseudomonadati</taxon>
        <taxon>Pseudomonadota</taxon>
        <taxon>Alphaproteobacteria</taxon>
        <taxon>Hyphomicrobiales</taxon>
        <taxon>Lichenihabitantaceae</taxon>
        <taxon>Lichenibacterium</taxon>
    </lineage>
</organism>
<proteinExistence type="predicted"/>
<feature type="signal peptide" evidence="2">
    <location>
        <begin position="1"/>
        <end position="19"/>
    </location>
</feature>
<feature type="transmembrane region" description="Helical" evidence="1">
    <location>
        <begin position="95"/>
        <end position="116"/>
    </location>
</feature>
<reference evidence="3 4" key="2">
    <citation type="submission" date="2019-02" db="EMBL/GenBank/DDBJ databases">
        <title>'Lichenibacterium ramalinii' gen. nov. sp. nov., 'Lichenibacterium minor' gen. nov. sp. nov.</title>
        <authorList>
            <person name="Pankratov T."/>
        </authorList>
    </citation>
    <scope>NUCLEOTIDE SEQUENCE [LARGE SCALE GENOMIC DNA]</scope>
    <source>
        <strain evidence="3 4">RmlP026</strain>
    </source>
</reference>
<feature type="transmembrane region" description="Helical" evidence="1">
    <location>
        <begin position="70"/>
        <end position="89"/>
    </location>
</feature>
<dbReference type="InterPro" id="IPR006750">
    <property type="entry name" value="YdcZ"/>
</dbReference>
<sequence>MILLYAFALVAGIANAFQAGTNSTFAKTLHQPFLAALLIVGVSALGLAAAGLASGRLAWPSASAFGAVPWWGWIGGLLSAVLLMSQLFVAASIGAGPFLGIIVVTGTVTSLLIDNYGLVGFKVHELNAWRIAGGALMSLGVLLVALF</sequence>
<dbReference type="Pfam" id="PF04657">
    <property type="entry name" value="DMT_YdcZ"/>
    <property type="match status" value="1"/>
</dbReference>
<dbReference type="EMBL" id="QYBB01000002">
    <property type="protein sequence ID" value="RYC33484.1"/>
    <property type="molecule type" value="Genomic_DNA"/>
</dbReference>
<dbReference type="PANTHER" id="PTHR34821">
    <property type="entry name" value="INNER MEMBRANE PROTEIN YDCZ"/>
    <property type="match status" value="1"/>
</dbReference>
<evidence type="ECO:0000313" key="4">
    <source>
        <dbReference type="Proteomes" id="UP000290759"/>
    </source>
</evidence>